<evidence type="ECO:0000313" key="2">
    <source>
        <dbReference type="EMBL" id="MEV4682270.1"/>
    </source>
</evidence>
<gene>
    <name evidence="2" type="ORF">AB0K36_15995</name>
</gene>
<reference evidence="2 3" key="1">
    <citation type="submission" date="2024-06" db="EMBL/GenBank/DDBJ databases">
        <title>The Natural Products Discovery Center: Release of the First 8490 Sequenced Strains for Exploring Actinobacteria Biosynthetic Diversity.</title>
        <authorList>
            <person name="Kalkreuter E."/>
            <person name="Kautsar S.A."/>
            <person name="Yang D."/>
            <person name="Bader C.D."/>
            <person name="Teijaro C.N."/>
            <person name="Fluegel L."/>
            <person name="Davis C.M."/>
            <person name="Simpson J.R."/>
            <person name="Lauterbach L."/>
            <person name="Steele A.D."/>
            <person name="Gui C."/>
            <person name="Meng S."/>
            <person name="Li G."/>
            <person name="Viehrig K."/>
            <person name="Ye F."/>
            <person name="Su P."/>
            <person name="Kiefer A.F."/>
            <person name="Nichols A."/>
            <person name="Cepeda A.J."/>
            <person name="Yan W."/>
            <person name="Fan B."/>
            <person name="Jiang Y."/>
            <person name="Adhikari A."/>
            <person name="Zheng C.-J."/>
            <person name="Schuster L."/>
            <person name="Cowan T.M."/>
            <person name="Smanski M.J."/>
            <person name="Chevrette M.G."/>
            <person name="De Carvalho L.P.S."/>
            <person name="Shen B."/>
        </authorList>
    </citation>
    <scope>NUCLEOTIDE SEQUENCE [LARGE SCALE GENOMIC DNA]</scope>
    <source>
        <strain evidence="2 3">NPDC049344</strain>
    </source>
</reference>
<name>A0ABV3HUL3_9ACTN</name>
<comment type="caution">
    <text evidence="2">The sequence shown here is derived from an EMBL/GenBank/DDBJ whole genome shotgun (WGS) entry which is preliminary data.</text>
</comment>
<dbReference type="Proteomes" id="UP001552521">
    <property type="component" value="Unassembled WGS sequence"/>
</dbReference>
<dbReference type="SUPFAM" id="SSF52799">
    <property type="entry name" value="(Phosphotyrosine protein) phosphatases II"/>
    <property type="match status" value="1"/>
</dbReference>
<feature type="domain" description="Tyrosine specific protein phosphatases" evidence="1">
    <location>
        <begin position="85"/>
        <end position="152"/>
    </location>
</feature>
<dbReference type="InterPro" id="IPR029021">
    <property type="entry name" value="Prot-tyrosine_phosphatase-like"/>
</dbReference>
<protein>
    <submittedName>
        <fullName evidence="2">Tyrosine protein phosphatase</fullName>
    </submittedName>
</protein>
<sequence>MRPRLFTVDLPGPGRLSTMARPRGADWLEDEMSALRSAGVDVLVCLLTQAELDELGLALEARAAADAGLRFVAVPVPDRTVPDLATVLPTLRKLAESLREGAHVVTHCRFGIGRASLLAAALLVLNGVDHGLAWERLEQARGLAVPDTPQQRDWTADLREYART</sequence>
<dbReference type="RefSeq" id="WP_364593938.1">
    <property type="nucleotide sequence ID" value="NZ_JBFAQK010000019.1"/>
</dbReference>
<accession>A0ABV3HUL3</accession>
<organism evidence="2 3">
    <name type="scientific">Streptomyces kurssanovii</name>
    <dbReference type="NCBI Taxonomy" id="67312"/>
    <lineage>
        <taxon>Bacteria</taxon>
        <taxon>Bacillati</taxon>
        <taxon>Actinomycetota</taxon>
        <taxon>Actinomycetes</taxon>
        <taxon>Kitasatosporales</taxon>
        <taxon>Streptomycetaceae</taxon>
        <taxon>Streptomyces</taxon>
    </lineage>
</organism>
<keyword evidence="3" id="KW-1185">Reference proteome</keyword>
<dbReference type="Gene3D" id="3.90.190.10">
    <property type="entry name" value="Protein tyrosine phosphatase superfamily"/>
    <property type="match status" value="1"/>
</dbReference>
<dbReference type="InterPro" id="IPR000387">
    <property type="entry name" value="Tyr_Pase_dom"/>
</dbReference>
<dbReference type="EMBL" id="JBFAQK010000019">
    <property type="protein sequence ID" value="MEV4682270.1"/>
    <property type="molecule type" value="Genomic_DNA"/>
</dbReference>
<dbReference type="PROSITE" id="PS50056">
    <property type="entry name" value="TYR_PHOSPHATASE_2"/>
    <property type="match status" value="1"/>
</dbReference>
<dbReference type="Pfam" id="PF22785">
    <property type="entry name" value="Tc-R-P"/>
    <property type="match status" value="1"/>
</dbReference>
<proteinExistence type="predicted"/>
<evidence type="ECO:0000313" key="3">
    <source>
        <dbReference type="Proteomes" id="UP001552521"/>
    </source>
</evidence>
<evidence type="ECO:0000259" key="1">
    <source>
        <dbReference type="PROSITE" id="PS50056"/>
    </source>
</evidence>